<protein>
    <submittedName>
        <fullName evidence="1">Uncharacterized protein</fullName>
    </submittedName>
</protein>
<organism evidence="1 2">
    <name type="scientific">Trichinella pseudospiralis</name>
    <name type="common">Parasitic roundworm</name>
    <dbReference type="NCBI Taxonomy" id="6337"/>
    <lineage>
        <taxon>Eukaryota</taxon>
        <taxon>Metazoa</taxon>
        <taxon>Ecdysozoa</taxon>
        <taxon>Nematoda</taxon>
        <taxon>Enoplea</taxon>
        <taxon>Dorylaimia</taxon>
        <taxon>Trichinellida</taxon>
        <taxon>Trichinellidae</taxon>
        <taxon>Trichinella</taxon>
    </lineage>
</organism>
<dbReference type="EMBL" id="JYDV01000020">
    <property type="protein sequence ID" value="KRZ41414.1"/>
    <property type="molecule type" value="Genomic_DNA"/>
</dbReference>
<sequence>MFEESSSTCLPQCIHCGMESKLTAKNFCCDKFPLDSFLVELALQLEFLNRHWIKMSASLKDRKLSDC</sequence>
<reference evidence="1 2" key="1">
    <citation type="submission" date="2015-01" db="EMBL/GenBank/DDBJ databases">
        <title>Evolution of Trichinella species and genotypes.</title>
        <authorList>
            <person name="Korhonen P.K."/>
            <person name="Edoardo P."/>
            <person name="Giuseppe L.R."/>
            <person name="Gasser R.B."/>
        </authorList>
    </citation>
    <scope>NUCLEOTIDE SEQUENCE [LARGE SCALE GENOMIC DNA]</scope>
    <source>
        <strain evidence="1">ISS176</strain>
    </source>
</reference>
<dbReference type="Proteomes" id="UP000054826">
    <property type="component" value="Unassembled WGS sequence"/>
</dbReference>
<gene>
    <name evidence="1" type="ORF">T4C_10666</name>
</gene>
<comment type="caution">
    <text evidence="1">The sequence shown here is derived from an EMBL/GenBank/DDBJ whole genome shotgun (WGS) entry which is preliminary data.</text>
</comment>
<accession>A0A0V1K2T0</accession>
<evidence type="ECO:0000313" key="1">
    <source>
        <dbReference type="EMBL" id="KRZ41414.1"/>
    </source>
</evidence>
<evidence type="ECO:0000313" key="2">
    <source>
        <dbReference type="Proteomes" id="UP000054826"/>
    </source>
</evidence>
<proteinExistence type="predicted"/>
<name>A0A0V1K2T0_TRIPS</name>
<dbReference type="AlphaFoldDB" id="A0A0V1K2T0"/>